<organism evidence="5 6">
    <name type="scientific">Microdochium trichocladiopsis</name>
    <dbReference type="NCBI Taxonomy" id="1682393"/>
    <lineage>
        <taxon>Eukaryota</taxon>
        <taxon>Fungi</taxon>
        <taxon>Dikarya</taxon>
        <taxon>Ascomycota</taxon>
        <taxon>Pezizomycotina</taxon>
        <taxon>Sordariomycetes</taxon>
        <taxon>Xylariomycetidae</taxon>
        <taxon>Xylariales</taxon>
        <taxon>Microdochiaceae</taxon>
        <taxon>Microdochium</taxon>
    </lineage>
</organism>
<evidence type="ECO:0000313" key="6">
    <source>
        <dbReference type="Proteomes" id="UP000756346"/>
    </source>
</evidence>
<sequence length="930" mass="101043">MVASTLLSGFIAALAMGSTASALPSKPSSSSHRRRDDGAPGTTTITWNGNDYEVGYDPESAAALFADAPAPAAPIQELSHADFAGLMGLNATEAVDFFVGTDPQSGAASDKRDVVDSWRQTSGDFPWRAIGRFTWPEGVICSGTLVGPRLVLTAQHCIPLSGGVLTILHSEDNHAIRFSPLFNNGNDNAYGSFWPTHYFKPSRGQGDCELKSDWAIVVLADRAGDRTGYLGARAPGDDMKDWPFIHSCGYPGSKENGGSLYCHDTITMDRYGGCGPDGPLWTNAKVAGGQSGSSIWAPWGYTPYHVFGVVSVAYFSVPDGVHLGSGEASGQDIADAVAQLRNDFQSQRRHEIPSVDAVLRFAYHPRYGRGPRHIAGNLALTTPPVDQVKYVYIPAFLDGLGAYIRDAREIINGGGALEALRARTVEFVTFCDTMAKFYQKHNFILVHIAKHGMSQARVLYHQEEAFRRVLDDIDGPWLDLRDVSSGAAIIMSTSHSVKARLRALAQALQTEWNVYLAESKDGCFWFDTACSMPRTWSWRVCKTEMCLRFERMRRSCNRHDVTEACATLCNNPQAGEWSGEFKEELVLALSDFLSLPIVGVVCHPLTFSIGHAEHGETMPPEPIVFDVTSDEANALADREEMQSEDRLANLQDGDEDLPLEDEETSVPTLDEEDTLTPRAHAGRSGDNASPPADEADESDPTTPTRPAKALSIISESTRRRRRLSALSNPSEQPGQGLLQSPRPHASHRQRTNWPFGNPAHYIPSTRQDGLDAIPHGLSHPPNNHAGLEHDLGRLGISGGSREGPAREPSDDDDPFRDRSSSSSEPVTPPVITGAARPSGVPHRSLVSQTAEFVASIEAFMGNPTVARLAREMFAAALSENHLELIHTKIALESIIFPPSTIFAHWNNDSDSDSNGDDNNEGNEDAEGGDV</sequence>
<feature type="signal peptide" evidence="3">
    <location>
        <begin position="1"/>
        <end position="22"/>
    </location>
</feature>
<reference evidence="5" key="1">
    <citation type="journal article" date="2021" name="Nat. Commun.">
        <title>Genetic determinants of endophytism in the Arabidopsis root mycobiome.</title>
        <authorList>
            <person name="Mesny F."/>
            <person name="Miyauchi S."/>
            <person name="Thiergart T."/>
            <person name="Pickel B."/>
            <person name="Atanasova L."/>
            <person name="Karlsson M."/>
            <person name="Huettel B."/>
            <person name="Barry K.W."/>
            <person name="Haridas S."/>
            <person name="Chen C."/>
            <person name="Bauer D."/>
            <person name="Andreopoulos W."/>
            <person name="Pangilinan J."/>
            <person name="LaButti K."/>
            <person name="Riley R."/>
            <person name="Lipzen A."/>
            <person name="Clum A."/>
            <person name="Drula E."/>
            <person name="Henrissat B."/>
            <person name="Kohler A."/>
            <person name="Grigoriev I.V."/>
            <person name="Martin F.M."/>
            <person name="Hacquard S."/>
        </authorList>
    </citation>
    <scope>NUCLEOTIDE SEQUENCE</scope>
    <source>
        <strain evidence="5">MPI-CAGE-CH-0230</strain>
    </source>
</reference>
<keyword evidence="1 3" id="KW-0732">Signal</keyword>
<dbReference type="EMBL" id="JAGTJQ010000009">
    <property type="protein sequence ID" value="KAH7024985.1"/>
    <property type="molecule type" value="Genomic_DNA"/>
</dbReference>
<feature type="domain" description="Peptidase S1" evidence="4">
    <location>
        <begin position="120"/>
        <end position="162"/>
    </location>
</feature>
<feature type="compositionally biased region" description="Acidic residues" evidence="2">
    <location>
        <begin position="909"/>
        <end position="930"/>
    </location>
</feature>
<protein>
    <recommendedName>
        <fullName evidence="4">Peptidase S1 domain-containing protein</fullName>
    </recommendedName>
</protein>
<evidence type="ECO:0000256" key="2">
    <source>
        <dbReference type="SAM" id="MobiDB-lite"/>
    </source>
</evidence>
<dbReference type="PANTHER" id="PTHR15462:SF8">
    <property type="entry name" value="SERINE PROTEASE"/>
    <property type="match status" value="1"/>
</dbReference>
<feature type="compositionally biased region" description="Low complexity" evidence="2">
    <location>
        <begin position="21"/>
        <end position="30"/>
    </location>
</feature>
<dbReference type="AlphaFoldDB" id="A0A9P9BM11"/>
<accession>A0A9P9BM11</accession>
<comment type="caution">
    <text evidence="5">The sequence shown here is derived from an EMBL/GenBank/DDBJ whole genome shotgun (WGS) entry which is preliminary data.</text>
</comment>
<name>A0A9P9BM11_9PEZI</name>
<dbReference type="InterPro" id="IPR043504">
    <property type="entry name" value="Peptidase_S1_PA_chymotrypsin"/>
</dbReference>
<dbReference type="SUPFAM" id="SSF50494">
    <property type="entry name" value="Trypsin-like serine proteases"/>
    <property type="match status" value="1"/>
</dbReference>
<dbReference type="Pfam" id="PF00089">
    <property type="entry name" value="Trypsin"/>
    <property type="match status" value="1"/>
</dbReference>
<dbReference type="Gene3D" id="2.40.10.10">
    <property type="entry name" value="Trypsin-like serine proteases"/>
    <property type="match status" value="2"/>
</dbReference>
<keyword evidence="6" id="KW-1185">Reference proteome</keyword>
<dbReference type="PANTHER" id="PTHR15462">
    <property type="entry name" value="SERINE PROTEASE"/>
    <property type="match status" value="1"/>
</dbReference>
<gene>
    <name evidence="5" type="ORF">B0I36DRAFT_353166</name>
</gene>
<dbReference type="Proteomes" id="UP000756346">
    <property type="component" value="Unassembled WGS sequence"/>
</dbReference>
<feature type="region of interest" description="Disordered" evidence="2">
    <location>
        <begin position="906"/>
        <end position="930"/>
    </location>
</feature>
<evidence type="ECO:0000256" key="1">
    <source>
        <dbReference type="ARBA" id="ARBA00022729"/>
    </source>
</evidence>
<dbReference type="GeneID" id="70186729"/>
<evidence type="ECO:0000259" key="4">
    <source>
        <dbReference type="Pfam" id="PF00089"/>
    </source>
</evidence>
<evidence type="ECO:0000256" key="3">
    <source>
        <dbReference type="SAM" id="SignalP"/>
    </source>
</evidence>
<feature type="chain" id="PRO_5040501023" description="Peptidase S1 domain-containing protein" evidence="3">
    <location>
        <begin position="23"/>
        <end position="930"/>
    </location>
</feature>
<dbReference type="RefSeq" id="XP_046008533.1">
    <property type="nucleotide sequence ID" value="XM_046157183.1"/>
</dbReference>
<dbReference type="GO" id="GO:0006508">
    <property type="term" value="P:proteolysis"/>
    <property type="evidence" value="ECO:0007669"/>
    <property type="project" value="InterPro"/>
</dbReference>
<evidence type="ECO:0000313" key="5">
    <source>
        <dbReference type="EMBL" id="KAH7024985.1"/>
    </source>
</evidence>
<dbReference type="GO" id="GO:0004252">
    <property type="term" value="F:serine-type endopeptidase activity"/>
    <property type="evidence" value="ECO:0007669"/>
    <property type="project" value="InterPro"/>
</dbReference>
<proteinExistence type="predicted"/>
<feature type="compositionally biased region" description="Acidic residues" evidence="2">
    <location>
        <begin position="652"/>
        <end position="674"/>
    </location>
</feature>
<dbReference type="InterPro" id="IPR001254">
    <property type="entry name" value="Trypsin_dom"/>
</dbReference>
<dbReference type="InterPro" id="IPR050966">
    <property type="entry name" value="Glutamyl_endopeptidase"/>
</dbReference>
<feature type="region of interest" description="Disordered" evidence="2">
    <location>
        <begin position="639"/>
        <end position="841"/>
    </location>
</feature>
<dbReference type="InterPro" id="IPR009003">
    <property type="entry name" value="Peptidase_S1_PA"/>
</dbReference>
<feature type="region of interest" description="Disordered" evidence="2">
    <location>
        <begin position="21"/>
        <end position="46"/>
    </location>
</feature>
<dbReference type="OrthoDB" id="10037376at2759"/>